<dbReference type="EMBL" id="FQNC01000016">
    <property type="protein sequence ID" value="SGY19085.1"/>
    <property type="molecule type" value="Genomic_DNA"/>
</dbReference>
<evidence type="ECO:0000256" key="1">
    <source>
        <dbReference type="SAM" id="MobiDB-lite"/>
    </source>
</evidence>
<accession>A0A2X0MFJ1</accession>
<name>A0A2X0MFJ1_9BASI</name>
<feature type="compositionally biased region" description="Basic and acidic residues" evidence="1">
    <location>
        <begin position="99"/>
        <end position="119"/>
    </location>
</feature>
<feature type="compositionally biased region" description="Polar residues" evidence="1">
    <location>
        <begin position="137"/>
        <end position="146"/>
    </location>
</feature>
<protein>
    <submittedName>
        <fullName evidence="2">BQ5605_C014g07557 protein</fullName>
    </submittedName>
</protein>
<dbReference type="Proteomes" id="UP000249464">
    <property type="component" value="Unassembled WGS sequence"/>
</dbReference>
<feature type="region of interest" description="Disordered" evidence="1">
    <location>
        <begin position="238"/>
        <end position="364"/>
    </location>
</feature>
<feature type="region of interest" description="Disordered" evidence="1">
    <location>
        <begin position="379"/>
        <end position="414"/>
    </location>
</feature>
<reference evidence="2 3" key="1">
    <citation type="submission" date="2016-11" db="EMBL/GenBank/DDBJ databases">
        <authorList>
            <person name="Jaros S."/>
            <person name="Januszkiewicz K."/>
            <person name="Wedrychowicz H."/>
        </authorList>
    </citation>
    <scope>NUCLEOTIDE SEQUENCE [LARGE SCALE GENOMIC DNA]</scope>
</reference>
<sequence>MAYPTHDDLTDSYRDDSLLTSQSTPRKRHPKGDTPLPAHLDQSVESEATRSHSHSRSSSDHGPSAAAGEDLDRLMAFLDGDQVPVPSTSASTAAALGSHVDRVEPTRKLEDDEREREATRQPSSPATPHQALEDLTLIQSTSNANANEPFPARAVPSTSTPPPTTAHDSAHPATHDWFPATSSTTTSEAGSLSPSVRARSTSLRAQSAQSMHSNRQISRTNDSVDYQALESTILPATVLQGSGQAQPAADTTVGGDTTLDQRDQSQPRSRSVLEEMGWLGRTGQEAAGSRYSLVTSPPPRIVNGPSTTTTTTLRPPRPPQRQNQSVYLDDHTGQIDPWRSDGDLTFQAPPSSNHRAHQDPGADSDARIADEALSEFDNIIHNATPHRSRARPPSRLRQDPSPWLPTSAHAAGRGQDIPEDVEDYTQTTAQFVAPSNHRHRPHDARTGMEAVTQDEVSHSGSRVAVQSSLELTFCVYLFSTQRSVLVSELREANEYITHLQHDIEAISRIVLELKADRTREQARLEEFRRAQLPLSAQEQAELSVARHLISLLPSFMAAAPPSRSLLPTSVNSLALAVAFTRSIDSLVQNGPQGEFRRDEIVFTQDNVERMLRRVKKWEKVVRSHP</sequence>
<feature type="compositionally biased region" description="Polar residues" evidence="1">
    <location>
        <begin position="188"/>
        <end position="221"/>
    </location>
</feature>
<evidence type="ECO:0000313" key="3">
    <source>
        <dbReference type="Proteomes" id="UP000249464"/>
    </source>
</evidence>
<keyword evidence="3" id="KW-1185">Reference proteome</keyword>
<feature type="region of interest" description="Disordered" evidence="1">
    <location>
        <begin position="1"/>
        <end position="221"/>
    </location>
</feature>
<feature type="compositionally biased region" description="Low complexity" evidence="1">
    <location>
        <begin position="175"/>
        <end position="187"/>
    </location>
</feature>
<gene>
    <name evidence="2" type="primary">BQ5605_C014g07557</name>
    <name evidence="2" type="ORF">BQ5605_C014G07557</name>
</gene>
<evidence type="ECO:0000313" key="2">
    <source>
        <dbReference type="EMBL" id="SGY19085.1"/>
    </source>
</evidence>
<feature type="compositionally biased region" description="Basic and acidic residues" evidence="1">
    <location>
        <begin position="1"/>
        <end position="17"/>
    </location>
</feature>
<proteinExistence type="predicted"/>
<feature type="compositionally biased region" description="Basic and acidic residues" evidence="1">
    <location>
        <begin position="328"/>
        <end position="342"/>
    </location>
</feature>
<feature type="compositionally biased region" description="Low complexity" evidence="1">
    <location>
        <begin position="305"/>
        <end position="314"/>
    </location>
</feature>
<organism evidence="2 3">
    <name type="scientific">Microbotryum silenes-dioicae</name>
    <dbReference type="NCBI Taxonomy" id="796604"/>
    <lineage>
        <taxon>Eukaryota</taxon>
        <taxon>Fungi</taxon>
        <taxon>Dikarya</taxon>
        <taxon>Basidiomycota</taxon>
        <taxon>Pucciniomycotina</taxon>
        <taxon>Microbotryomycetes</taxon>
        <taxon>Microbotryales</taxon>
        <taxon>Microbotryaceae</taxon>
        <taxon>Microbotryum</taxon>
    </lineage>
</organism>
<feature type="compositionally biased region" description="Basic residues" evidence="1">
    <location>
        <begin position="384"/>
        <end position="394"/>
    </location>
</feature>
<dbReference type="AlphaFoldDB" id="A0A2X0MFJ1"/>